<organism evidence="1">
    <name type="scientific">freshwater metagenome</name>
    <dbReference type="NCBI Taxonomy" id="449393"/>
    <lineage>
        <taxon>unclassified sequences</taxon>
        <taxon>metagenomes</taxon>
        <taxon>ecological metagenomes</taxon>
    </lineage>
</organism>
<dbReference type="EMBL" id="CAFBLN010000011">
    <property type="protein sequence ID" value="CAB4864309.1"/>
    <property type="molecule type" value="Genomic_DNA"/>
</dbReference>
<protein>
    <submittedName>
        <fullName evidence="1">Unannotated protein</fullName>
    </submittedName>
</protein>
<sequence>MSVTNISASTKGANYARLTELRNVRYGEILLLKKDDEGFVAEVWNTMGFNDCPPEQFNAIDAEKVAAENEAFLAFMNGPRFWTFDALEAGMRATAPTKTFGELTMFLAATVRFGDTPPDRIDYTDRFVHRDNFWEFAAHQPRYYLVTPDGQRCILQAYAHYVDPTQTLDTLHELGGRLNLPEGWTFEADMDPQTTLQLGTGEENVACILQDELGNSYQRLVHFVELEA</sequence>
<name>A0A6J7D769_9ZZZZ</name>
<proteinExistence type="predicted"/>
<dbReference type="AlphaFoldDB" id="A0A6J7D769"/>
<evidence type="ECO:0000313" key="1">
    <source>
        <dbReference type="EMBL" id="CAB4864309.1"/>
    </source>
</evidence>
<reference evidence="1" key="1">
    <citation type="submission" date="2020-05" db="EMBL/GenBank/DDBJ databases">
        <authorList>
            <person name="Chiriac C."/>
            <person name="Salcher M."/>
            <person name="Ghai R."/>
            <person name="Kavagutti S V."/>
        </authorList>
    </citation>
    <scope>NUCLEOTIDE SEQUENCE</scope>
</reference>
<accession>A0A6J7D769</accession>
<gene>
    <name evidence="1" type="ORF">UFOPK3381_00435</name>
</gene>